<dbReference type="OrthoDB" id="3763672at2759"/>
<dbReference type="Gene3D" id="3.90.550.10">
    <property type="entry name" value="Spore Coat Polysaccharide Biosynthesis Protein SpsA, Chain A"/>
    <property type="match status" value="1"/>
</dbReference>
<sequence length="289" mass="34089">LNAPYINGADLLFKLFTYDISSKNDSFFVWPTRQFNYSRPRICIVHADTRDLDSIYQANNTELDPTKLSFHSFNSYYTQFYALIHRYDFKRIKVSTIPDRHLTWTRLKGVYDTLLKYDIILHLDGDAFLSDLSVSLESLMKHWNFTHDAHFLQTIAVGNRNQTNCGFWIIRNSPLSRQKLLDLIECPEKIEGCHHWRYNFAHEQAAWTNYIRHTMKQGKEFIVVDIEEANGWPPWGGKHVIYGWGKKEETVTWMIQSIARQIVILMHQFTNGHHYVSCSSWEKSKTLCD</sequence>
<comment type="caution">
    <text evidence="4">The sequence shown here is derived from an EMBL/GenBank/DDBJ whole genome shotgun (WGS) entry which is preliminary data.</text>
</comment>
<dbReference type="EMBL" id="CAJOBC010002734">
    <property type="protein sequence ID" value="CAF3748433.1"/>
    <property type="molecule type" value="Genomic_DNA"/>
</dbReference>
<dbReference type="AlphaFoldDB" id="A0A814ET46"/>
<accession>A0A814ET46</accession>
<evidence type="ECO:0000256" key="2">
    <source>
        <dbReference type="ARBA" id="ARBA00022676"/>
    </source>
</evidence>
<evidence type="ECO:0000256" key="3">
    <source>
        <dbReference type="ARBA" id="ARBA00022679"/>
    </source>
</evidence>
<dbReference type="GO" id="GO:0016757">
    <property type="term" value="F:glycosyltransferase activity"/>
    <property type="evidence" value="ECO:0007669"/>
    <property type="project" value="UniProtKB-KW"/>
</dbReference>
<reference evidence="4" key="1">
    <citation type="submission" date="2021-02" db="EMBL/GenBank/DDBJ databases">
        <authorList>
            <person name="Nowell W R."/>
        </authorList>
    </citation>
    <scope>NUCLEOTIDE SEQUENCE</scope>
</reference>
<dbReference type="Proteomes" id="UP000663829">
    <property type="component" value="Unassembled WGS sequence"/>
</dbReference>
<protein>
    <submittedName>
        <fullName evidence="4">Uncharacterized protein</fullName>
    </submittedName>
</protein>
<dbReference type="GO" id="GO:0006487">
    <property type="term" value="P:protein N-linked glycosylation"/>
    <property type="evidence" value="ECO:0007669"/>
    <property type="project" value="TreeGrafter"/>
</dbReference>
<dbReference type="PANTHER" id="PTHR31306">
    <property type="entry name" value="ALPHA-1,6-MANNOSYLTRANSFERASE MNN11-RELATED"/>
    <property type="match status" value="1"/>
</dbReference>
<dbReference type="InterPro" id="IPR008630">
    <property type="entry name" value="Glyco_trans_34"/>
</dbReference>
<dbReference type="PANTHER" id="PTHR31306:SF3">
    <property type="entry name" value="NUCLEOTIDE-DIPHOSPHO-SUGAR TRANSFERASE DOMAIN-CONTAINING PROTEIN"/>
    <property type="match status" value="1"/>
</dbReference>
<comment type="similarity">
    <text evidence="1">Belongs to the glycosyltransferase 34 family.</text>
</comment>
<keyword evidence="6" id="KW-1185">Reference proteome</keyword>
<organism evidence="4 6">
    <name type="scientific">Didymodactylos carnosus</name>
    <dbReference type="NCBI Taxonomy" id="1234261"/>
    <lineage>
        <taxon>Eukaryota</taxon>
        <taxon>Metazoa</taxon>
        <taxon>Spiralia</taxon>
        <taxon>Gnathifera</taxon>
        <taxon>Rotifera</taxon>
        <taxon>Eurotatoria</taxon>
        <taxon>Bdelloidea</taxon>
        <taxon>Philodinida</taxon>
        <taxon>Philodinidae</taxon>
        <taxon>Didymodactylos</taxon>
    </lineage>
</organism>
<proteinExistence type="inferred from homology"/>
<dbReference type="GO" id="GO:0000139">
    <property type="term" value="C:Golgi membrane"/>
    <property type="evidence" value="ECO:0007669"/>
    <property type="project" value="TreeGrafter"/>
</dbReference>
<keyword evidence="2" id="KW-0328">Glycosyltransferase</keyword>
<feature type="non-terminal residue" evidence="4">
    <location>
        <position position="1"/>
    </location>
</feature>
<dbReference type="InterPro" id="IPR029044">
    <property type="entry name" value="Nucleotide-diphossugar_trans"/>
</dbReference>
<evidence type="ECO:0000313" key="5">
    <source>
        <dbReference type="EMBL" id="CAF3748433.1"/>
    </source>
</evidence>
<dbReference type="EMBL" id="CAJNOQ010002734">
    <property type="protein sequence ID" value="CAF0975570.1"/>
    <property type="molecule type" value="Genomic_DNA"/>
</dbReference>
<evidence type="ECO:0000313" key="6">
    <source>
        <dbReference type="Proteomes" id="UP000663829"/>
    </source>
</evidence>
<dbReference type="Proteomes" id="UP000681722">
    <property type="component" value="Unassembled WGS sequence"/>
</dbReference>
<evidence type="ECO:0000256" key="1">
    <source>
        <dbReference type="ARBA" id="ARBA00005664"/>
    </source>
</evidence>
<name>A0A814ET46_9BILA</name>
<evidence type="ECO:0000313" key="4">
    <source>
        <dbReference type="EMBL" id="CAF0975570.1"/>
    </source>
</evidence>
<keyword evidence="3" id="KW-0808">Transferase</keyword>
<gene>
    <name evidence="4" type="ORF">GPM918_LOCUS12471</name>
    <name evidence="5" type="ORF">SRO942_LOCUS12471</name>
</gene>